<evidence type="ECO:0000259" key="2">
    <source>
        <dbReference type="Pfam" id="PF13471"/>
    </source>
</evidence>
<evidence type="ECO:0000313" key="3">
    <source>
        <dbReference type="EMBL" id="MCR2807410.1"/>
    </source>
</evidence>
<organism evidence="3 4">
    <name type="scientific">Paenibacillus soyae</name>
    <dbReference type="NCBI Taxonomy" id="2969249"/>
    <lineage>
        <taxon>Bacteria</taxon>
        <taxon>Bacillati</taxon>
        <taxon>Bacillota</taxon>
        <taxon>Bacilli</taxon>
        <taxon>Bacillales</taxon>
        <taxon>Paenibacillaceae</taxon>
        <taxon>Paenibacillus</taxon>
    </lineage>
</organism>
<dbReference type="EMBL" id="JANIPJ010000026">
    <property type="protein sequence ID" value="MCR2807410.1"/>
    <property type="molecule type" value="Genomic_DNA"/>
</dbReference>
<gene>
    <name evidence="3" type="ORF">NQZ67_26335</name>
</gene>
<reference evidence="3" key="1">
    <citation type="submission" date="2022-08" db="EMBL/GenBank/DDBJ databases">
        <title>The genomic sequence of strain Paenibacillus sp. SCIV0701.</title>
        <authorList>
            <person name="Zhao H."/>
        </authorList>
    </citation>
    <scope>NUCLEOTIDE SEQUENCE</scope>
    <source>
        <strain evidence="3">SCIV0701</strain>
    </source>
</reference>
<dbReference type="InterPro" id="IPR032708">
    <property type="entry name" value="McjB_C"/>
</dbReference>
<evidence type="ECO:0000256" key="1">
    <source>
        <dbReference type="SAM" id="Phobius"/>
    </source>
</evidence>
<protein>
    <submittedName>
        <fullName evidence="3">Lasso peptide biosynthesis B2 protein</fullName>
    </submittedName>
</protein>
<dbReference type="InterPro" id="IPR053521">
    <property type="entry name" value="McjB-like"/>
</dbReference>
<keyword evidence="1" id="KW-1133">Transmembrane helix</keyword>
<comment type="caution">
    <text evidence="3">The sequence shown here is derived from an EMBL/GenBank/DDBJ whole genome shotgun (WGS) entry which is preliminary data.</text>
</comment>
<keyword evidence="1" id="KW-0812">Transmembrane</keyword>
<keyword evidence="4" id="KW-1185">Reference proteome</keyword>
<proteinExistence type="predicted"/>
<accession>A0A9X2SBV6</accession>
<name>A0A9X2SBV6_9BACL</name>
<dbReference type="Pfam" id="PF13471">
    <property type="entry name" value="Transglut_core3"/>
    <property type="match status" value="1"/>
</dbReference>
<feature type="domain" description="Microcin J25-processing protein McjB C-terminal" evidence="2">
    <location>
        <begin position="20"/>
        <end position="127"/>
    </location>
</feature>
<evidence type="ECO:0000313" key="4">
    <source>
        <dbReference type="Proteomes" id="UP001141950"/>
    </source>
</evidence>
<dbReference type="NCBIfam" id="NF033537">
    <property type="entry name" value="lasso_biosyn_B2"/>
    <property type="match status" value="1"/>
</dbReference>
<dbReference type="AlphaFoldDB" id="A0A9X2SBV6"/>
<sequence length="137" mass="15349">MKLLILASFILMGVFRFAILFVPFRRLAQVMGRKSGSTPEDVGREQMSQAAKVGWVVERMSWLTPWESKCLVRALTAQLLLRMVRVPTTLYLGVAKDEANQLIAHAWLRCGRLIVTGGDESPNFRPVAQFASLSGRD</sequence>
<keyword evidence="1" id="KW-0472">Membrane</keyword>
<feature type="transmembrane region" description="Helical" evidence="1">
    <location>
        <begin position="6"/>
        <end position="24"/>
    </location>
</feature>
<dbReference type="RefSeq" id="WP_257451859.1">
    <property type="nucleotide sequence ID" value="NZ_JANIPJ010000026.1"/>
</dbReference>
<dbReference type="Proteomes" id="UP001141950">
    <property type="component" value="Unassembled WGS sequence"/>
</dbReference>